<dbReference type="Proteomes" id="UP000266841">
    <property type="component" value="Unassembled WGS sequence"/>
</dbReference>
<keyword evidence="3" id="KW-1185">Reference proteome</keyword>
<evidence type="ECO:0000256" key="1">
    <source>
        <dbReference type="SAM" id="MobiDB-lite"/>
    </source>
</evidence>
<evidence type="ECO:0000313" key="3">
    <source>
        <dbReference type="Proteomes" id="UP000266841"/>
    </source>
</evidence>
<feature type="region of interest" description="Disordered" evidence="1">
    <location>
        <begin position="214"/>
        <end position="238"/>
    </location>
</feature>
<name>K0RYC7_THAOC</name>
<evidence type="ECO:0000313" key="2">
    <source>
        <dbReference type="EMBL" id="EJK53861.1"/>
    </source>
</evidence>
<accession>K0RYC7</accession>
<reference evidence="2 3" key="1">
    <citation type="journal article" date="2012" name="Genome Biol.">
        <title>Genome and low-iron response of an oceanic diatom adapted to chronic iron limitation.</title>
        <authorList>
            <person name="Lommer M."/>
            <person name="Specht M."/>
            <person name="Roy A.S."/>
            <person name="Kraemer L."/>
            <person name="Andreson R."/>
            <person name="Gutowska M.A."/>
            <person name="Wolf J."/>
            <person name="Bergner S.V."/>
            <person name="Schilhabel M.B."/>
            <person name="Klostermeier U.C."/>
            <person name="Beiko R.G."/>
            <person name="Rosenstiel P."/>
            <person name="Hippler M."/>
            <person name="Laroche J."/>
        </authorList>
    </citation>
    <scope>NUCLEOTIDE SEQUENCE [LARGE SCALE GENOMIC DNA]</scope>
    <source>
        <strain evidence="2 3">CCMP1005</strain>
    </source>
</reference>
<proteinExistence type="predicted"/>
<gene>
    <name evidence="2" type="ORF">THAOC_26620</name>
</gene>
<sequence length="528" mass="56922">MVDNATTPQEKKDVAFDPQLLGNPLVNILVPSDVGGGAGRSFPFSPEPTSTRTVHSTNLQAATGVPSALRRWSMTPTRHIEPDSSRGQARVDAINADAEDAEDETEEEKTFTRVIVVPLRLASVLRARRSWPAHEALAACNNEVNIHGLQDDPLHANCLQHIFACMVGTAENPSELCATEELEFFAPSGGLCRHVCAGMSQYINARGIAPRPEEAAPAPATRAGGAPEPARVEARTPVTPRDQLEKKMAEKPYHYREVMSAIKAAVDECPGEPVQLVTRGEDPSSCLTPAFARKYKEGTLASGDDMNWSTALFLGLFMVPPEGDDSRQDTLHDLMRHLSSPTVNLAAENRLARALGEGRTLSGSPADLMMGGERLVKVCRGLLIPGHPVLAEAIRLLQTFQEYFGALGGRLTPATCARALKANIMDLRHWQSGIRCGRTATLDWSGPWIALATDRPQHLPVLPASLERVLARSANSHVRPGQPQPRCPGSSVTTRAPVEAARLAVAVPEEAATRAAILAMSRRHVGKT</sequence>
<feature type="compositionally biased region" description="Low complexity" evidence="1">
    <location>
        <begin position="214"/>
        <end position="229"/>
    </location>
</feature>
<organism evidence="2 3">
    <name type="scientific">Thalassiosira oceanica</name>
    <name type="common">Marine diatom</name>
    <dbReference type="NCBI Taxonomy" id="159749"/>
    <lineage>
        <taxon>Eukaryota</taxon>
        <taxon>Sar</taxon>
        <taxon>Stramenopiles</taxon>
        <taxon>Ochrophyta</taxon>
        <taxon>Bacillariophyta</taxon>
        <taxon>Coscinodiscophyceae</taxon>
        <taxon>Thalassiosirophycidae</taxon>
        <taxon>Thalassiosirales</taxon>
        <taxon>Thalassiosiraceae</taxon>
        <taxon>Thalassiosira</taxon>
    </lineage>
</organism>
<dbReference type="AlphaFoldDB" id="K0RYC7"/>
<comment type="caution">
    <text evidence="2">The sequence shown here is derived from an EMBL/GenBank/DDBJ whole genome shotgun (WGS) entry which is preliminary data.</text>
</comment>
<dbReference type="EMBL" id="AGNL01036866">
    <property type="protein sequence ID" value="EJK53861.1"/>
    <property type="molecule type" value="Genomic_DNA"/>
</dbReference>
<protein>
    <submittedName>
        <fullName evidence="2">Uncharacterized protein</fullName>
    </submittedName>
</protein>